<sequence length="132" mass="14894">MNNYIITKSTSSYKDTVKATEQIESPAIGFVKPSEFQGPVSGNSVVIIQNNTLLQLLVQIVESLKDIKADLKTLIEQTKEGIQSNPIPDNLIDKLKNLSLGPAKKPREGRRKLRVFKDPYKIMKEEQEKLKN</sequence>
<comment type="caution">
    <text evidence="1">The sequence shown here is derived from an EMBL/GenBank/DDBJ whole genome shotgun (WGS) entry which is preliminary data.</text>
</comment>
<reference evidence="1 2" key="1">
    <citation type="submission" date="2020-08" db="EMBL/GenBank/DDBJ databases">
        <title>Plant Genome Project.</title>
        <authorList>
            <person name="Zhang R.-G."/>
        </authorList>
    </citation>
    <scope>NUCLEOTIDE SEQUENCE [LARGE SCALE GENOMIC DNA]</scope>
    <source>
        <tissue evidence="1">Rhizome</tissue>
    </source>
</reference>
<evidence type="ECO:0000313" key="1">
    <source>
        <dbReference type="EMBL" id="KAG6470161.1"/>
    </source>
</evidence>
<evidence type="ECO:0000313" key="2">
    <source>
        <dbReference type="Proteomes" id="UP000734854"/>
    </source>
</evidence>
<dbReference type="Proteomes" id="UP000734854">
    <property type="component" value="Unassembled WGS sequence"/>
</dbReference>
<proteinExistence type="predicted"/>
<name>A0A8J5ETG6_ZINOF</name>
<keyword evidence="2" id="KW-1185">Reference proteome</keyword>
<dbReference type="AlphaFoldDB" id="A0A8J5ETG6"/>
<organism evidence="1 2">
    <name type="scientific">Zingiber officinale</name>
    <name type="common">Ginger</name>
    <name type="synonym">Amomum zingiber</name>
    <dbReference type="NCBI Taxonomy" id="94328"/>
    <lineage>
        <taxon>Eukaryota</taxon>
        <taxon>Viridiplantae</taxon>
        <taxon>Streptophyta</taxon>
        <taxon>Embryophyta</taxon>
        <taxon>Tracheophyta</taxon>
        <taxon>Spermatophyta</taxon>
        <taxon>Magnoliopsida</taxon>
        <taxon>Liliopsida</taxon>
        <taxon>Zingiberales</taxon>
        <taxon>Zingiberaceae</taxon>
        <taxon>Zingiber</taxon>
    </lineage>
</organism>
<dbReference type="EMBL" id="JACMSC010000021">
    <property type="protein sequence ID" value="KAG6470161.1"/>
    <property type="molecule type" value="Genomic_DNA"/>
</dbReference>
<accession>A0A8J5ETG6</accession>
<protein>
    <submittedName>
        <fullName evidence="1">Uncharacterized protein</fullName>
    </submittedName>
</protein>
<gene>
    <name evidence="1" type="ORF">ZIOFF_071218</name>
</gene>